<organism evidence="2 3">
    <name type="scientific">Candidatus Kuenenbacteria bacterium CG1_02_38_13</name>
    <dbReference type="NCBI Taxonomy" id="1805235"/>
    <lineage>
        <taxon>Bacteria</taxon>
        <taxon>Candidatus Kueneniibacteriota</taxon>
    </lineage>
</organism>
<sequence>MTQKFGLVYKTTTTPFFPICLIGKTYSGDFSWLGAKKLKTIPVVVVIKDGAVNWFFNKRLKQSALKIFENIYKTLRCLNQIKNKEQELSNILLTEINTPIRALFNDRKLNQFGINKLKKIFSHYAEYGRYVDDPGFLFQLYLVGAFKKAVYQHVPGSVEEKNKIFSLLLSSHRLTHYERFLMELRQFINLKKKRVPQMKKISASFFWLIHDYLGDIIDAKYLFRKIKEIDKNPRELTSQCQAAVKRVQDIKAIEKRLPQKLLRQVKTIQPILYLYNERKKEVLNQVNIFLKNLFHYKFGHMSFGQLHTYYQLTPDGIIDALCGLEIKKYGNREKSWVYYIANEKIKNGPKKFMQLVEVQGKATTLRGACACPGRIKGRVNMILNISHIFKFKKGDILVAPFTNVNYLPIMNQAKAILTETGGLTSHAAIVSRELKKPCVVGIKNLIANLKDGDLVEVDAEKGIVKKIK</sequence>
<reference evidence="2 3" key="1">
    <citation type="journal article" date="2016" name="Environ. Microbiol.">
        <title>Genomic resolution of a cold subsurface aquifer community provides metabolic insights for novel microbes adapted to high CO concentrations.</title>
        <authorList>
            <person name="Probst A.J."/>
            <person name="Castelle C.J."/>
            <person name="Singh A."/>
            <person name="Brown C.T."/>
            <person name="Anantharaman K."/>
            <person name="Sharon I."/>
            <person name="Hug L.A."/>
            <person name="Burstein D."/>
            <person name="Emerson J.B."/>
            <person name="Thomas B.C."/>
            <person name="Banfield J.F."/>
        </authorList>
    </citation>
    <scope>NUCLEOTIDE SEQUENCE [LARGE SCALE GENOMIC DNA]</scope>
    <source>
        <strain evidence="2">CG1_02_38_13</strain>
    </source>
</reference>
<dbReference type="Proteomes" id="UP000182465">
    <property type="component" value="Unassembled WGS sequence"/>
</dbReference>
<dbReference type="PANTHER" id="PTHR43615:SF1">
    <property type="entry name" value="PPDK_N DOMAIN-CONTAINING PROTEIN"/>
    <property type="match status" value="1"/>
</dbReference>
<protein>
    <recommendedName>
        <fullName evidence="1">PEP-utilising enzyme mobile domain-containing protein</fullName>
    </recommendedName>
</protein>
<evidence type="ECO:0000313" key="3">
    <source>
        <dbReference type="Proteomes" id="UP000182465"/>
    </source>
</evidence>
<accession>A0A1J4U0J6</accession>
<dbReference type="AlphaFoldDB" id="A0A1J4U0J6"/>
<dbReference type="InterPro" id="IPR036637">
    <property type="entry name" value="Phosphohistidine_dom_sf"/>
</dbReference>
<dbReference type="InterPro" id="IPR051549">
    <property type="entry name" value="PEP_Utilizing_Enz"/>
</dbReference>
<proteinExistence type="predicted"/>
<dbReference type="InterPro" id="IPR018274">
    <property type="entry name" value="PEP_util_AS"/>
</dbReference>
<feature type="domain" description="PEP-utilising enzyme mobile" evidence="1">
    <location>
        <begin position="391"/>
        <end position="462"/>
    </location>
</feature>
<dbReference type="PROSITE" id="PS00370">
    <property type="entry name" value="PEP_ENZYMES_PHOS_SITE"/>
    <property type="match status" value="1"/>
</dbReference>
<evidence type="ECO:0000313" key="2">
    <source>
        <dbReference type="EMBL" id="OIO16795.1"/>
    </source>
</evidence>
<dbReference type="Pfam" id="PF00391">
    <property type="entry name" value="PEP-utilizers"/>
    <property type="match status" value="1"/>
</dbReference>
<dbReference type="GO" id="GO:0016772">
    <property type="term" value="F:transferase activity, transferring phosphorus-containing groups"/>
    <property type="evidence" value="ECO:0007669"/>
    <property type="project" value="InterPro"/>
</dbReference>
<dbReference type="SUPFAM" id="SSF52009">
    <property type="entry name" value="Phosphohistidine domain"/>
    <property type="match status" value="1"/>
</dbReference>
<dbReference type="InterPro" id="IPR008279">
    <property type="entry name" value="PEP-util_enz_mobile_dom"/>
</dbReference>
<comment type="caution">
    <text evidence="2">The sequence shown here is derived from an EMBL/GenBank/DDBJ whole genome shotgun (WGS) entry which is preliminary data.</text>
</comment>
<evidence type="ECO:0000259" key="1">
    <source>
        <dbReference type="Pfam" id="PF00391"/>
    </source>
</evidence>
<dbReference type="EMBL" id="MNVB01000052">
    <property type="protein sequence ID" value="OIO16795.1"/>
    <property type="molecule type" value="Genomic_DNA"/>
</dbReference>
<gene>
    <name evidence="2" type="ORF">AUJ29_02310</name>
</gene>
<name>A0A1J4U0J6_9BACT</name>
<dbReference type="PANTHER" id="PTHR43615">
    <property type="entry name" value="PHOSPHOENOLPYRUVATE SYNTHASE-RELATED"/>
    <property type="match status" value="1"/>
</dbReference>
<dbReference type="Gene3D" id="3.50.30.10">
    <property type="entry name" value="Phosphohistidine domain"/>
    <property type="match status" value="1"/>
</dbReference>